<name>A0A9Q4KJH3_9BACT</name>
<dbReference type="AlphaFoldDB" id="A0A9Q4KJH3"/>
<proteinExistence type="predicted"/>
<reference evidence="1" key="1">
    <citation type="submission" date="2022-12" db="EMBL/GenBank/DDBJ databases">
        <title>Species Delineation and Comparative Genomics within the Campylobacter ureolyticus Complex.</title>
        <authorList>
            <person name="Maki J."/>
            <person name="Howard M."/>
            <person name="Connelly S."/>
            <person name="Hardy D.J."/>
            <person name="Cameron A."/>
        </authorList>
    </citation>
    <scope>NUCLEOTIDE SEQUENCE</scope>
    <source>
        <strain evidence="1">URMC_787</strain>
    </source>
</reference>
<dbReference type="RefSeq" id="WP_269484215.1">
    <property type="nucleotide sequence ID" value="NZ_JAPXGJ010000001.1"/>
</dbReference>
<evidence type="ECO:0000313" key="1">
    <source>
        <dbReference type="EMBL" id="MCZ6159090.1"/>
    </source>
</evidence>
<sequence length="48" mass="5871">MWILVVKKFATLWELKTVYSFEDGLCMHEVIIEMIKDEKRALEKKDRR</sequence>
<evidence type="ECO:0000313" key="2">
    <source>
        <dbReference type="Proteomes" id="UP001075225"/>
    </source>
</evidence>
<dbReference type="EMBL" id="JAPXGO010000001">
    <property type="protein sequence ID" value="MCZ6159090.1"/>
    <property type="molecule type" value="Genomic_DNA"/>
</dbReference>
<protein>
    <submittedName>
        <fullName evidence="1">Uncharacterized protein</fullName>
    </submittedName>
</protein>
<accession>A0A9Q4KJH3</accession>
<organism evidence="1 2">
    <name type="scientific">Campylobacter ureolyticus</name>
    <dbReference type="NCBI Taxonomy" id="827"/>
    <lineage>
        <taxon>Bacteria</taxon>
        <taxon>Pseudomonadati</taxon>
        <taxon>Campylobacterota</taxon>
        <taxon>Epsilonproteobacteria</taxon>
        <taxon>Campylobacterales</taxon>
        <taxon>Campylobacteraceae</taxon>
        <taxon>Campylobacter</taxon>
    </lineage>
</organism>
<gene>
    <name evidence="1" type="ORF">O6B32_01115</name>
</gene>
<dbReference type="Proteomes" id="UP001075225">
    <property type="component" value="Unassembled WGS sequence"/>
</dbReference>
<comment type="caution">
    <text evidence="1">The sequence shown here is derived from an EMBL/GenBank/DDBJ whole genome shotgun (WGS) entry which is preliminary data.</text>
</comment>